<keyword evidence="4" id="KW-0676">Redox-active center</keyword>
<keyword evidence="7" id="KW-1185">Reference proteome</keyword>
<proteinExistence type="predicted"/>
<dbReference type="Proteomes" id="UP001156691">
    <property type="component" value="Unassembled WGS sequence"/>
</dbReference>
<dbReference type="PANTHER" id="PTHR45663:SF11">
    <property type="entry name" value="GEO12009P1"/>
    <property type="match status" value="1"/>
</dbReference>
<dbReference type="InterPro" id="IPR017937">
    <property type="entry name" value="Thioredoxin_CS"/>
</dbReference>
<dbReference type="InterPro" id="IPR036249">
    <property type="entry name" value="Thioredoxin-like_sf"/>
</dbReference>
<evidence type="ECO:0000259" key="5">
    <source>
        <dbReference type="PROSITE" id="PS51352"/>
    </source>
</evidence>
<reference evidence="7" key="1">
    <citation type="journal article" date="2019" name="Int. J. Syst. Evol. Microbiol.">
        <title>The Global Catalogue of Microorganisms (GCM) 10K type strain sequencing project: providing services to taxonomists for standard genome sequencing and annotation.</title>
        <authorList>
            <consortium name="The Broad Institute Genomics Platform"/>
            <consortium name="The Broad Institute Genome Sequencing Center for Infectious Disease"/>
            <person name="Wu L."/>
            <person name="Ma J."/>
        </authorList>
    </citation>
    <scope>NUCLEOTIDE SEQUENCE [LARGE SCALE GENOMIC DNA]</scope>
    <source>
        <strain evidence="7">NBRC 112416</strain>
    </source>
</reference>
<keyword evidence="2" id="KW-0249">Electron transport</keyword>
<dbReference type="Gene3D" id="3.40.30.10">
    <property type="entry name" value="Glutaredoxin"/>
    <property type="match status" value="1"/>
</dbReference>
<organism evidence="6 7">
    <name type="scientific">Devosia nitrariae</name>
    <dbReference type="NCBI Taxonomy" id="2071872"/>
    <lineage>
        <taxon>Bacteria</taxon>
        <taxon>Pseudomonadati</taxon>
        <taxon>Pseudomonadota</taxon>
        <taxon>Alphaproteobacteria</taxon>
        <taxon>Hyphomicrobiales</taxon>
        <taxon>Devosiaceae</taxon>
        <taxon>Devosia</taxon>
    </lineage>
</organism>
<dbReference type="PANTHER" id="PTHR45663">
    <property type="entry name" value="GEO12009P1"/>
    <property type="match status" value="1"/>
</dbReference>
<name>A0ABQ5WAP7_9HYPH</name>
<dbReference type="Pfam" id="PF00085">
    <property type="entry name" value="Thioredoxin"/>
    <property type="match status" value="1"/>
</dbReference>
<evidence type="ECO:0000256" key="4">
    <source>
        <dbReference type="ARBA" id="ARBA00023284"/>
    </source>
</evidence>
<evidence type="ECO:0000256" key="2">
    <source>
        <dbReference type="ARBA" id="ARBA00022982"/>
    </source>
</evidence>
<gene>
    <name evidence="6" type="ORF">GCM10010862_38940</name>
</gene>
<evidence type="ECO:0000256" key="1">
    <source>
        <dbReference type="ARBA" id="ARBA00022448"/>
    </source>
</evidence>
<sequence>MSAAMHVVCTQCGSINRIAAGKPACEGRCGKCGATLFTGQPADVTGDGLDRQIARSDIPIVVDIWAAWCGPCRVMAPEYEAAARRLEPDFRFLKLDSEAEPAMASRLGIRGIPTMLLFHGGHEVARKSGAMPSSQISAWLRQHTGPGRVTA</sequence>
<dbReference type="CDD" id="cd02947">
    <property type="entry name" value="TRX_family"/>
    <property type="match status" value="1"/>
</dbReference>
<evidence type="ECO:0000313" key="6">
    <source>
        <dbReference type="EMBL" id="GLQ56635.1"/>
    </source>
</evidence>
<dbReference type="SUPFAM" id="SSF52833">
    <property type="entry name" value="Thioredoxin-like"/>
    <property type="match status" value="1"/>
</dbReference>
<dbReference type="PROSITE" id="PS51352">
    <property type="entry name" value="THIOREDOXIN_2"/>
    <property type="match status" value="1"/>
</dbReference>
<evidence type="ECO:0000313" key="7">
    <source>
        <dbReference type="Proteomes" id="UP001156691"/>
    </source>
</evidence>
<dbReference type="PROSITE" id="PS00194">
    <property type="entry name" value="THIOREDOXIN_1"/>
    <property type="match status" value="1"/>
</dbReference>
<evidence type="ECO:0000256" key="3">
    <source>
        <dbReference type="ARBA" id="ARBA00023157"/>
    </source>
</evidence>
<accession>A0ABQ5WAP7</accession>
<protein>
    <submittedName>
        <fullName evidence="6">Thiol reductase thioredoxin</fullName>
    </submittedName>
</protein>
<comment type="caution">
    <text evidence="6">The sequence shown here is derived from an EMBL/GenBank/DDBJ whole genome shotgun (WGS) entry which is preliminary data.</text>
</comment>
<dbReference type="NCBIfam" id="NF008229">
    <property type="entry name" value="PRK10996.1"/>
    <property type="match status" value="1"/>
</dbReference>
<keyword evidence="3" id="KW-1015">Disulfide bond</keyword>
<feature type="domain" description="Thioredoxin" evidence="5">
    <location>
        <begin position="18"/>
        <end position="145"/>
    </location>
</feature>
<dbReference type="PRINTS" id="PR00421">
    <property type="entry name" value="THIOREDOXIN"/>
</dbReference>
<dbReference type="Gene3D" id="2.30.30.380">
    <property type="entry name" value="Zn-finger domain of Sec23/24"/>
    <property type="match status" value="1"/>
</dbReference>
<dbReference type="EMBL" id="BSNS01000020">
    <property type="protein sequence ID" value="GLQ56635.1"/>
    <property type="molecule type" value="Genomic_DNA"/>
</dbReference>
<dbReference type="InterPro" id="IPR013766">
    <property type="entry name" value="Thioredoxin_domain"/>
</dbReference>
<keyword evidence="1" id="KW-0813">Transport</keyword>